<evidence type="ECO:0000256" key="4">
    <source>
        <dbReference type="ARBA" id="ARBA00022723"/>
    </source>
</evidence>
<evidence type="ECO:0000256" key="5">
    <source>
        <dbReference type="ARBA" id="ARBA00023004"/>
    </source>
</evidence>
<dbReference type="PANTHER" id="PTHR24300">
    <property type="entry name" value="CYTOCHROME P450 508A4-RELATED"/>
    <property type="match status" value="1"/>
</dbReference>
<accession>A0ABM5G432</accession>
<evidence type="ECO:0000256" key="2">
    <source>
        <dbReference type="ARBA" id="ARBA00010617"/>
    </source>
</evidence>
<keyword evidence="5 6" id="KW-0408">Iron</keyword>
<dbReference type="Pfam" id="PF00067">
    <property type="entry name" value="p450"/>
    <property type="match status" value="1"/>
</dbReference>
<keyword evidence="6" id="KW-0560">Oxidoreductase</keyword>
<dbReference type="RefSeq" id="XP_072852416.1">
    <property type="nucleotide sequence ID" value="XM_072996315.1"/>
</dbReference>
<dbReference type="SUPFAM" id="SSF48264">
    <property type="entry name" value="Cytochrome P450"/>
    <property type="match status" value="1"/>
</dbReference>
<dbReference type="InterPro" id="IPR001128">
    <property type="entry name" value="Cyt_P450"/>
</dbReference>
<proteinExistence type="inferred from homology"/>
<keyword evidence="7" id="KW-1185">Reference proteome</keyword>
<dbReference type="PANTHER" id="PTHR24300:SF134">
    <property type="entry name" value="CYTOCHROME P450, FAMILY 2, SUBFAMILY AB, POLYPEPTIDE 2-RELATED"/>
    <property type="match status" value="1"/>
</dbReference>
<protein>
    <submittedName>
        <fullName evidence="8">Cytochrome P450 2J2-like</fullName>
    </submittedName>
</protein>
<dbReference type="InterPro" id="IPR050182">
    <property type="entry name" value="Cytochrome_P450_fam2"/>
</dbReference>
<keyword evidence="4 6" id="KW-0479">Metal-binding</keyword>
<dbReference type="InterPro" id="IPR036396">
    <property type="entry name" value="Cyt_P450_sf"/>
</dbReference>
<evidence type="ECO:0000313" key="7">
    <source>
        <dbReference type="Proteomes" id="UP001652642"/>
    </source>
</evidence>
<dbReference type="Gene3D" id="1.10.630.10">
    <property type="entry name" value="Cytochrome P450"/>
    <property type="match status" value="1"/>
</dbReference>
<keyword evidence="3 6" id="KW-0349">Heme</keyword>
<keyword evidence="6" id="KW-0503">Monooxygenase</keyword>
<comment type="cofactor">
    <cofactor evidence="1">
        <name>heme</name>
        <dbReference type="ChEBI" id="CHEBI:30413"/>
    </cofactor>
</comment>
<evidence type="ECO:0000256" key="3">
    <source>
        <dbReference type="ARBA" id="ARBA00022617"/>
    </source>
</evidence>
<evidence type="ECO:0000256" key="1">
    <source>
        <dbReference type="ARBA" id="ARBA00001971"/>
    </source>
</evidence>
<evidence type="ECO:0000313" key="8">
    <source>
        <dbReference type="RefSeq" id="XP_072852416.1"/>
    </source>
</evidence>
<reference evidence="8" key="1">
    <citation type="submission" date="2025-08" db="UniProtKB">
        <authorList>
            <consortium name="RefSeq"/>
        </authorList>
    </citation>
    <scope>IDENTIFICATION</scope>
</reference>
<dbReference type="PRINTS" id="PR00385">
    <property type="entry name" value="P450"/>
</dbReference>
<dbReference type="Proteomes" id="UP001652642">
    <property type="component" value="Chromosome 3"/>
</dbReference>
<dbReference type="InterPro" id="IPR017972">
    <property type="entry name" value="Cyt_P450_CS"/>
</dbReference>
<comment type="similarity">
    <text evidence="2 6">Belongs to the cytochrome P450 family.</text>
</comment>
<gene>
    <name evidence="8" type="primary">LOC110088881</name>
</gene>
<dbReference type="PRINTS" id="PR00463">
    <property type="entry name" value="EP450I"/>
</dbReference>
<sequence>MRKMGIGKKSMESQINEEVQQLLETFQQTNGKPLDPLPPISMAMSNVICSVTLGHRFPTQDKIFQRNMDAMNYIGKYGMSLFAFLYEMFPSLMNRLPGPHKTACVHINWVLSFLRTEVERHKKNPMQDEPQDIIDYYLFQMERRKRDPISTFSDNNLTVCIMDFFVAGTETTAMTLLWALLFMVCYPDVQEKVYKEIEEVLGSCPLICYEDQKNLPYTAAVIHEIIRVRYILIFGLPRQSAKDVVFRGFHIPKGTIVIADLQSVLLDPNQWETPHEFNPNHFLDKDGNFMAREEFLPFGAGSRVCLGEALAKMELFLFFTHLLRAFQFKLPDGAKEPSIEPRFGFVLRPHPYKICAIPRNNSS</sequence>
<dbReference type="InterPro" id="IPR002401">
    <property type="entry name" value="Cyt_P450_E_grp-I"/>
</dbReference>
<evidence type="ECO:0000256" key="6">
    <source>
        <dbReference type="RuleBase" id="RU000461"/>
    </source>
</evidence>
<dbReference type="PROSITE" id="PS00086">
    <property type="entry name" value="CYTOCHROME_P450"/>
    <property type="match status" value="1"/>
</dbReference>
<organism evidence="7 8">
    <name type="scientific">Pogona vitticeps</name>
    <name type="common">central bearded dragon</name>
    <dbReference type="NCBI Taxonomy" id="103695"/>
    <lineage>
        <taxon>Eukaryota</taxon>
        <taxon>Metazoa</taxon>
        <taxon>Chordata</taxon>
        <taxon>Craniata</taxon>
        <taxon>Vertebrata</taxon>
        <taxon>Euteleostomi</taxon>
        <taxon>Lepidosauria</taxon>
        <taxon>Squamata</taxon>
        <taxon>Bifurcata</taxon>
        <taxon>Unidentata</taxon>
        <taxon>Episquamata</taxon>
        <taxon>Toxicofera</taxon>
        <taxon>Iguania</taxon>
        <taxon>Acrodonta</taxon>
        <taxon>Agamidae</taxon>
        <taxon>Amphibolurinae</taxon>
        <taxon>Pogona</taxon>
    </lineage>
</organism>
<dbReference type="GeneID" id="110088881"/>
<name>A0ABM5G432_9SAUR</name>